<keyword evidence="1" id="KW-0732">Signal</keyword>
<proteinExistence type="predicted"/>
<sequence length="125" mass="13291">MGSKVAPTMILAMAVVLLLVATGLQGASVPEQRSHLDLAELDSSEERTGTIDRVKDFLGDLSIKVKEGVQDGVVKVKAGVKQGASKAKEYASNVRDYLRDTFSSSSKEADTVTTTTTIKVPLADH</sequence>
<reference evidence="2" key="1">
    <citation type="submission" date="2018-01" db="EMBL/GenBank/DDBJ databases">
        <title>An insight into the sialome of Amazonian anophelines.</title>
        <authorList>
            <person name="Ribeiro J.M."/>
            <person name="Scarpassa V."/>
            <person name="Calvo E."/>
        </authorList>
    </citation>
    <scope>NUCLEOTIDE SEQUENCE</scope>
    <source>
        <tissue evidence="2">Salivary glands</tissue>
    </source>
</reference>
<evidence type="ECO:0000313" key="2">
    <source>
        <dbReference type="EMBL" id="MBW26869.1"/>
    </source>
</evidence>
<protein>
    <submittedName>
        <fullName evidence="2">Putative secreted peptide</fullName>
    </submittedName>
</protein>
<organism evidence="2">
    <name type="scientific">Anopheles braziliensis</name>
    <dbReference type="NCBI Taxonomy" id="58242"/>
    <lineage>
        <taxon>Eukaryota</taxon>
        <taxon>Metazoa</taxon>
        <taxon>Ecdysozoa</taxon>
        <taxon>Arthropoda</taxon>
        <taxon>Hexapoda</taxon>
        <taxon>Insecta</taxon>
        <taxon>Pterygota</taxon>
        <taxon>Neoptera</taxon>
        <taxon>Endopterygota</taxon>
        <taxon>Diptera</taxon>
        <taxon>Nematocera</taxon>
        <taxon>Culicoidea</taxon>
        <taxon>Culicidae</taxon>
        <taxon>Anophelinae</taxon>
        <taxon>Anopheles</taxon>
    </lineage>
</organism>
<accession>A0A2M3ZEE7</accession>
<feature type="signal peptide" evidence="1">
    <location>
        <begin position="1"/>
        <end position="26"/>
    </location>
</feature>
<feature type="chain" id="PRO_5014901883" evidence="1">
    <location>
        <begin position="27"/>
        <end position="125"/>
    </location>
</feature>
<evidence type="ECO:0000256" key="1">
    <source>
        <dbReference type="SAM" id="SignalP"/>
    </source>
</evidence>
<dbReference type="Gene3D" id="1.10.287.700">
    <property type="entry name" value="Helix hairpin bin"/>
    <property type="match status" value="1"/>
</dbReference>
<dbReference type="AlphaFoldDB" id="A0A2M3ZEE7"/>
<name>A0A2M3ZEE7_9DIPT</name>
<dbReference type="EMBL" id="GGFM01006118">
    <property type="protein sequence ID" value="MBW26869.1"/>
    <property type="molecule type" value="Transcribed_RNA"/>
</dbReference>